<dbReference type="InterPro" id="IPR011006">
    <property type="entry name" value="CheY-like_superfamily"/>
</dbReference>
<dbReference type="AlphaFoldDB" id="A0A172T565"/>
<dbReference type="EMBL" id="CP011393">
    <property type="protein sequence ID" value="ANE42104.1"/>
    <property type="molecule type" value="Genomic_DNA"/>
</dbReference>
<evidence type="ECO:0000313" key="12">
    <source>
        <dbReference type="EMBL" id="ANE42104.1"/>
    </source>
</evidence>
<evidence type="ECO:0000256" key="1">
    <source>
        <dbReference type="ARBA" id="ARBA00000085"/>
    </source>
</evidence>
<sequence length="585" mass="66721">MDFLEVFLQELNEKGQEAIELIKSFIENKDPNSIHEIYRLFHTIKGSASLVGFDKFKQLFHKIEDYFKRQMNGEDVITEDFMLKLLMVVPEVLKKNSDLTDDELQHYVDILEGRKIQTEAKVYVTSSETIPSELLQELLSNTLSAENSLMREDIQNALREIRLVKQKLVSILENTFYVKLRQILANFDVLVMQEAFSNKKKVKLELQIGEERIEKKDSEMLLNMLTHLVRNAIAHGIELPEERTKKGKLEVGRIIIRSYVQGNELFLEIEDDGRGLEFEKIRQKAIEKGLGNLKPEEVIFVPGFSTKDNADETAGRGIGLDVVKNFATARGGDVEVVSAAGKGIKFIVHFPIKTFLVRVLVVEADELRFCIDLQDILEIVSKAEIKDGQLKHKDKLYDITFSCTLPRFAIITKNNKALLVSNLIGIFDGQVSNESYDMIKGFVKNIFVYPLPIISPEQFLKLQKPSEKVRKVLVIDDSVVTRTILGKFLVNFGYTVFEAENGTEGIEIFKKENPDVIVCDVEMPGIDGFETTRRIRELNKNVPIIIFSTLTSEQLSKGLEVGANAYLSKDEPPERLVRLIERFIQ</sequence>
<dbReference type="PATRIC" id="fig|93466.3.peg.1954"/>
<keyword evidence="5" id="KW-0418">Kinase</keyword>
<feature type="modified residue" description="4-aspartylphosphate" evidence="7">
    <location>
        <position position="520"/>
    </location>
</feature>
<dbReference type="Pfam" id="PF00072">
    <property type="entry name" value="Response_reg"/>
    <property type="match status" value="1"/>
</dbReference>
<dbReference type="SUPFAM" id="SSF55874">
    <property type="entry name" value="ATPase domain of HSP90 chaperone/DNA topoisomerase II/histidine kinase"/>
    <property type="match status" value="1"/>
</dbReference>
<comment type="catalytic activity">
    <reaction evidence="1">
        <text>ATP + protein L-histidine = ADP + protein N-phospho-L-histidine.</text>
        <dbReference type="EC" id="2.7.13.3"/>
    </reaction>
</comment>
<evidence type="ECO:0000256" key="6">
    <source>
        <dbReference type="PROSITE-ProRule" id="PRU00110"/>
    </source>
</evidence>
<dbReference type="SMART" id="SM00448">
    <property type="entry name" value="REC"/>
    <property type="match status" value="1"/>
</dbReference>
<dbReference type="EC" id="2.7.13.3" evidence="2"/>
<feature type="domain" description="HPt" evidence="11">
    <location>
        <begin position="1"/>
        <end position="103"/>
    </location>
</feature>
<dbReference type="PRINTS" id="PR00344">
    <property type="entry name" value="BCTRLSENSOR"/>
</dbReference>
<dbReference type="Proteomes" id="UP000077096">
    <property type="component" value="Chromosome"/>
</dbReference>
<dbReference type="InterPro" id="IPR001789">
    <property type="entry name" value="Sig_transdc_resp-reg_receiver"/>
</dbReference>
<feature type="modified residue" description="Phosphohistidine" evidence="6">
    <location>
        <position position="42"/>
    </location>
</feature>
<evidence type="ECO:0000256" key="8">
    <source>
        <dbReference type="SAM" id="Coils"/>
    </source>
</evidence>
<reference evidence="12 13" key="1">
    <citation type="submission" date="2014-08" db="EMBL/GenBank/DDBJ databases">
        <title>Fervidobacterium pennivorans DYC genome.</title>
        <authorList>
            <person name="Wushke S."/>
        </authorList>
    </citation>
    <scope>NUCLEOTIDE SEQUENCE [LARGE SCALE GENOMIC DNA]</scope>
    <source>
        <strain evidence="12 13">DYC</strain>
    </source>
</reference>
<feature type="coiled-coil region" evidence="8">
    <location>
        <begin position="147"/>
        <end position="174"/>
    </location>
</feature>
<evidence type="ECO:0000256" key="4">
    <source>
        <dbReference type="ARBA" id="ARBA00022679"/>
    </source>
</evidence>
<dbReference type="PROSITE" id="PS50109">
    <property type="entry name" value="HIS_KIN"/>
    <property type="match status" value="1"/>
</dbReference>
<keyword evidence="4" id="KW-0808">Transferase</keyword>
<dbReference type="InterPro" id="IPR004358">
    <property type="entry name" value="Sig_transdc_His_kin-like_C"/>
</dbReference>
<accession>A0A172T565</accession>
<feature type="domain" description="Histidine kinase" evidence="9">
    <location>
        <begin position="129"/>
        <end position="354"/>
    </location>
</feature>
<dbReference type="Gene3D" id="3.40.50.2300">
    <property type="match status" value="1"/>
</dbReference>
<dbReference type="GO" id="GO:0000160">
    <property type="term" value="P:phosphorelay signal transduction system"/>
    <property type="evidence" value="ECO:0007669"/>
    <property type="project" value="InterPro"/>
</dbReference>
<dbReference type="InterPro" id="IPR005467">
    <property type="entry name" value="His_kinase_dom"/>
</dbReference>
<name>A0A172T565_FERPE</name>
<protein>
    <recommendedName>
        <fullName evidence="2">histidine kinase</fullName>
        <ecNumber evidence="2">2.7.13.3</ecNumber>
    </recommendedName>
</protein>
<dbReference type="InterPro" id="IPR036890">
    <property type="entry name" value="HATPase_C_sf"/>
</dbReference>
<dbReference type="InterPro" id="IPR003594">
    <property type="entry name" value="HATPase_dom"/>
</dbReference>
<dbReference type="PROSITE" id="PS50894">
    <property type="entry name" value="HPT"/>
    <property type="match status" value="1"/>
</dbReference>
<evidence type="ECO:0000256" key="3">
    <source>
        <dbReference type="ARBA" id="ARBA00022553"/>
    </source>
</evidence>
<dbReference type="PROSITE" id="PS50110">
    <property type="entry name" value="RESPONSE_REGULATORY"/>
    <property type="match status" value="1"/>
</dbReference>
<dbReference type="InterPro" id="IPR058245">
    <property type="entry name" value="NreC/VraR/RcsB-like_REC"/>
</dbReference>
<dbReference type="FunFam" id="3.30.565.10:FF:000016">
    <property type="entry name" value="Chemotaxis protein CheA, putative"/>
    <property type="match status" value="1"/>
</dbReference>
<dbReference type="Gene3D" id="3.30.565.10">
    <property type="entry name" value="Histidine kinase-like ATPase, C-terminal domain"/>
    <property type="match status" value="1"/>
</dbReference>
<dbReference type="Pfam" id="PF01627">
    <property type="entry name" value="Hpt"/>
    <property type="match status" value="1"/>
</dbReference>
<dbReference type="PANTHER" id="PTHR43395:SF1">
    <property type="entry name" value="CHEMOTAXIS PROTEIN CHEA"/>
    <property type="match status" value="1"/>
</dbReference>
<evidence type="ECO:0000259" key="9">
    <source>
        <dbReference type="PROSITE" id="PS50109"/>
    </source>
</evidence>
<gene>
    <name evidence="12" type="ORF">JM64_09395</name>
</gene>
<dbReference type="InterPro" id="IPR051315">
    <property type="entry name" value="Bact_Chemotaxis_CheA"/>
</dbReference>
<dbReference type="InterPro" id="IPR036641">
    <property type="entry name" value="HPT_dom_sf"/>
</dbReference>
<evidence type="ECO:0000256" key="7">
    <source>
        <dbReference type="PROSITE-ProRule" id="PRU00169"/>
    </source>
</evidence>
<dbReference type="CDD" id="cd00088">
    <property type="entry name" value="HPT"/>
    <property type="match status" value="1"/>
</dbReference>
<proteinExistence type="predicted"/>
<dbReference type="OrthoDB" id="9780153at2"/>
<evidence type="ECO:0000259" key="11">
    <source>
        <dbReference type="PROSITE" id="PS50894"/>
    </source>
</evidence>
<dbReference type="KEGG" id="fng:JM64_09395"/>
<dbReference type="PANTHER" id="PTHR43395">
    <property type="entry name" value="SENSOR HISTIDINE KINASE CHEA"/>
    <property type="match status" value="1"/>
</dbReference>
<dbReference type="Pfam" id="PF02518">
    <property type="entry name" value="HATPase_c"/>
    <property type="match status" value="1"/>
</dbReference>
<dbReference type="SUPFAM" id="SSF47226">
    <property type="entry name" value="Histidine-containing phosphotransfer domain, HPT domain"/>
    <property type="match status" value="1"/>
</dbReference>
<dbReference type="CDD" id="cd17535">
    <property type="entry name" value="REC_NarL-like"/>
    <property type="match status" value="1"/>
</dbReference>
<evidence type="ECO:0000256" key="2">
    <source>
        <dbReference type="ARBA" id="ARBA00012438"/>
    </source>
</evidence>
<dbReference type="Gene3D" id="1.20.120.160">
    <property type="entry name" value="HPT domain"/>
    <property type="match status" value="1"/>
</dbReference>
<dbReference type="SMART" id="SM00387">
    <property type="entry name" value="HATPase_c"/>
    <property type="match status" value="1"/>
</dbReference>
<evidence type="ECO:0000259" key="10">
    <source>
        <dbReference type="PROSITE" id="PS50110"/>
    </source>
</evidence>
<dbReference type="GO" id="GO:0004673">
    <property type="term" value="F:protein histidine kinase activity"/>
    <property type="evidence" value="ECO:0007669"/>
    <property type="project" value="UniProtKB-EC"/>
</dbReference>
<evidence type="ECO:0000256" key="5">
    <source>
        <dbReference type="ARBA" id="ARBA00022777"/>
    </source>
</evidence>
<dbReference type="InterPro" id="IPR008207">
    <property type="entry name" value="Sig_transdc_His_kin_Hpt_dom"/>
</dbReference>
<feature type="domain" description="Response regulatory" evidence="10">
    <location>
        <begin position="471"/>
        <end position="584"/>
    </location>
</feature>
<keyword evidence="8" id="KW-0175">Coiled coil</keyword>
<organism evidence="12 13">
    <name type="scientific">Fervidobacterium pennivorans</name>
    <dbReference type="NCBI Taxonomy" id="93466"/>
    <lineage>
        <taxon>Bacteria</taxon>
        <taxon>Thermotogati</taxon>
        <taxon>Thermotogota</taxon>
        <taxon>Thermotogae</taxon>
        <taxon>Thermotogales</taxon>
        <taxon>Fervidobacteriaceae</taxon>
        <taxon>Fervidobacterium</taxon>
    </lineage>
</organism>
<evidence type="ECO:0000313" key="13">
    <source>
        <dbReference type="Proteomes" id="UP000077096"/>
    </source>
</evidence>
<dbReference type="SUPFAM" id="SSF52172">
    <property type="entry name" value="CheY-like"/>
    <property type="match status" value="1"/>
</dbReference>
<keyword evidence="3 7" id="KW-0597">Phosphoprotein</keyword>